<sequence length="87" mass="9523">MAKKAKAKTAKTAAKSKKAKTVAKTATKAAKKTKITRREYTKEDIKELRAHSKARTPVAQIAKLTKRTVGSLRQKALKLGIGLGHQR</sequence>
<organism evidence="2 3">
    <name type="scientific">Rhodopseudomonas palustris</name>
    <dbReference type="NCBI Taxonomy" id="1076"/>
    <lineage>
        <taxon>Bacteria</taxon>
        <taxon>Pseudomonadati</taxon>
        <taxon>Pseudomonadota</taxon>
        <taxon>Alphaproteobacteria</taxon>
        <taxon>Hyphomicrobiales</taxon>
        <taxon>Nitrobacteraceae</taxon>
        <taxon>Rhodopseudomonas</taxon>
    </lineage>
</organism>
<name>A0A933RVJ9_RHOPL</name>
<gene>
    <name evidence="2" type="ORF">HZA66_08385</name>
</gene>
<proteinExistence type="predicted"/>
<dbReference type="AlphaFoldDB" id="A0A933RVJ9"/>
<dbReference type="Proteomes" id="UP000782519">
    <property type="component" value="Unassembled WGS sequence"/>
</dbReference>
<accession>A0A933RVJ9</accession>
<evidence type="ECO:0000313" key="3">
    <source>
        <dbReference type="Proteomes" id="UP000782519"/>
    </source>
</evidence>
<comment type="caution">
    <text evidence="2">The sequence shown here is derived from an EMBL/GenBank/DDBJ whole genome shotgun (WGS) entry which is preliminary data.</text>
</comment>
<evidence type="ECO:0000313" key="2">
    <source>
        <dbReference type="EMBL" id="MBI5129446.1"/>
    </source>
</evidence>
<protein>
    <submittedName>
        <fullName evidence="2">Uncharacterized protein</fullName>
    </submittedName>
</protein>
<dbReference type="EMBL" id="JACRJB010000023">
    <property type="protein sequence ID" value="MBI5129446.1"/>
    <property type="molecule type" value="Genomic_DNA"/>
</dbReference>
<feature type="region of interest" description="Disordered" evidence="1">
    <location>
        <begin position="1"/>
        <end position="35"/>
    </location>
</feature>
<reference evidence="2" key="1">
    <citation type="submission" date="2020-07" db="EMBL/GenBank/DDBJ databases">
        <title>Huge and variable diversity of episymbiotic CPR bacteria and DPANN archaea in groundwater ecosystems.</title>
        <authorList>
            <person name="He C.Y."/>
            <person name="Keren R."/>
            <person name="Whittaker M."/>
            <person name="Farag I.F."/>
            <person name="Doudna J."/>
            <person name="Cate J.H.D."/>
            <person name="Banfield J.F."/>
        </authorList>
    </citation>
    <scope>NUCLEOTIDE SEQUENCE</scope>
    <source>
        <strain evidence="2">NC_groundwater_1818_Pr3_B-0.1um_66_35</strain>
    </source>
</reference>
<evidence type="ECO:0000256" key="1">
    <source>
        <dbReference type="SAM" id="MobiDB-lite"/>
    </source>
</evidence>
<feature type="compositionally biased region" description="Basic residues" evidence="1">
    <location>
        <begin position="1"/>
        <end position="21"/>
    </location>
</feature>